<gene>
    <name evidence="1" type="ORF">SAMN05216586_101387</name>
</gene>
<comment type="caution">
    <text evidence="1">The sequence shown here is derived from an EMBL/GenBank/DDBJ whole genome shotgun (WGS) entry which is preliminary data.</text>
</comment>
<protein>
    <submittedName>
        <fullName evidence="1">Uncharacterized protein</fullName>
    </submittedName>
</protein>
<name>A0AAQ1G496_9GAMM</name>
<evidence type="ECO:0000313" key="2">
    <source>
        <dbReference type="Proteomes" id="UP000243518"/>
    </source>
</evidence>
<dbReference type="Proteomes" id="UP000243518">
    <property type="component" value="Unassembled WGS sequence"/>
</dbReference>
<reference evidence="1 2" key="1">
    <citation type="submission" date="2016-10" db="EMBL/GenBank/DDBJ databases">
        <authorList>
            <person name="Varghese N."/>
            <person name="Submissions S."/>
        </authorList>
    </citation>
    <scope>NUCLEOTIDE SEQUENCE [LARGE SCALE GENOMIC DNA]</scope>
    <source>
        <strain evidence="1 2">CECT 8317</strain>
    </source>
</reference>
<sequence length="88" mass="9588">MCGGLPSVVARQPQDSAYGRLLRRLDQALDMAHTRQWLSGYPELPSELELQGLSPEEMALLQQILVAISTRTPLPGVTPAPGNGQQYC</sequence>
<dbReference type="EMBL" id="FNVE01000001">
    <property type="protein sequence ID" value="SEF56681.1"/>
    <property type="molecule type" value="Genomic_DNA"/>
</dbReference>
<proteinExistence type="predicted"/>
<dbReference type="RefSeq" id="WP_088273491.1">
    <property type="nucleotide sequence ID" value="NZ_AP027273.1"/>
</dbReference>
<organism evidence="1 2">
    <name type="scientific">Halopseudomonas aestusnigri</name>
    <dbReference type="NCBI Taxonomy" id="857252"/>
    <lineage>
        <taxon>Bacteria</taxon>
        <taxon>Pseudomonadati</taxon>
        <taxon>Pseudomonadota</taxon>
        <taxon>Gammaproteobacteria</taxon>
        <taxon>Pseudomonadales</taxon>
        <taxon>Pseudomonadaceae</taxon>
        <taxon>Halopseudomonas</taxon>
    </lineage>
</organism>
<accession>A0AAQ1G496</accession>
<dbReference type="AlphaFoldDB" id="A0AAQ1G496"/>
<keyword evidence="2" id="KW-1185">Reference proteome</keyword>
<evidence type="ECO:0000313" key="1">
    <source>
        <dbReference type="EMBL" id="SEF56681.1"/>
    </source>
</evidence>